<dbReference type="InterPro" id="IPR006913">
    <property type="entry name" value="CENP-V/GFA"/>
</dbReference>
<dbReference type="PROSITE" id="PS51891">
    <property type="entry name" value="CENP_V_GFA"/>
    <property type="match status" value="1"/>
</dbReference>
<name>A0ABY9TU56_9GAMM</name>
<evidence type="ECO:0000313" key="6">
    <source>
        <dbReference type="EMBL" id="WNC71976.1"/>
    </source>
</evidence>
<dbReference type="PANTHER" id="PTHR33337:SF40">
    <property type="entry name" value="CENP-V_GFA DOMAIN-CONTAINING PROTEIN-RELATED"/>
    <property type="match status" value="1"/>
</dbReference>
<dbReference type="InterPro" id="IPR011057">
    <property type="entry name" value="Mss4-like_sf"/>
</dbReference>
<evidence type="ECO:0000256" key="3">
    <source>
        <dbReference type="ARBA" id="ARBA00022833"/>
    </source>
</evidence>
<accession>A0ABY9TU56</accession>
<keyword evidence="3" id="KW-0862">Zinc</keyword>
<organism evidence="6 7">
    <name type="scientific">Thalassotalea psychrophila</name>
    <dbReference type="NCBI Taxonomy" id="3065647"/>
    <lineage>
        <taxon>Bacteria</taxon>
        <taxon>Pseudomonadati</taxon>
        <taxon>Pseudomonadota</taxon>
        <taxon>Gammaproteobacteria</taxon>
        <taxon>Alteromonadales</taxon>
        <taxon>Colwelliaceae</taxon>
        <taxon>Thalassotalea</taxon>
    </lineage>
</organism>
<dbReference type="Gene3D" id="3.90.1590.10">
    <property type="entry name" value="glutathione-dependent formaldehyde- activating enzyme (gfa)"/>
    <property type="match status" value="1"/>
</dbReference>
<keyword evidence="2" id="KW-0479">Metal-binding</keyword>
<gene>
    <name evidence="6" type="ORF">RGQ13_17935</name>
</gene>
<comment type="similarity">
    <text evidence="1">Belongs to the Gfa family.</text>
</comment>
<proteinExistence type="inferred from homology"/>
<keyword evidence="7" id="KW-1185">Reference proteome</keyword>
<dbReference type="SUPFAM" id="SSF51316">
    <property type="entry name" value="Mss4-like"/>
    <property type="match status" value="1"/>
</dbReference>
<dbReference type="RefSeq" id="WP_348391096.1">
    <property type="nucleotide sequence ID" value="NZ_CP134145.1"/>
</dbReference>
<evidence type="ECO:0000259" key="5">
    <source>
        <dbReference type="PROSITE" id="PS51891"/>
    </source>
</evidence>
<protein>
    <submittedName>
        <fullName evidence="6">GFA family protein</fullName>
    </submittedName>
</protein>
<sequence length="134" mass="15022">MITGHCECNKITFQVDGEINDFSHCHCSQCRRLHGAAYATFAGVRRCDFSYTSGQEQLTTYASSASHQRIFCKTCGSNIMVALSDEPDDFYLSMSAIDGDPKCPPGYHIFVASKAPWHNINDDLPQHDTFPEEY</sequence>
<reference evidence="7" key="1">
    <citation type="submission" date="2023-09" db="EMBL/GenBank/DDBJ databases">
        <authorList>
            <person name="Li S."/>
            <person name="Li X."/>
            <person name="Zhang C."/>
            <person name="Zhao Z."/>
        </authorList>
    </citation>
    <scope>NUCLEOTIDE SEQUENCE [LARGE SCALE GENOMIC DNA]</scope>
    <source>
        <strain evidence="7">SQ149</strain>
    </source>
</reference>
<evidence type="ECO:0000256" key="4">
    <source>
        <dbReference type="ARBA" id="ARBA00023239"/>
    </source>
</evidence>
<dbReference type="Pfam" id="PF04828">
    <property type="entry name" value="GFA"/>
    <property type="match status" value="1"/>
</dbReference>
<dbReference type="EMBL" id="CP134145">
    <property type="protein sequence ID" value="WNC71976.1"/>
    <property type="molecule type" value="Genomic_DNA"/>
</dbReference>
<dbReference type="Proteomes" id="UP001258994">
    <property type="component" value="Chromosome"/>
</dbReference>
<keyword evidence="4" id="KW-0456">Lyase</keyword>
<evidence type="ECO:0000256" key="1">
    <source>
        <dbReference type="ARBA" id="ARBA00005495"/>
    </source>
</evidence>
<evidence type="ECO:0000313" key="7">
    <source>
        <dbReference type="Proteomes" id="UP001258994"/>
    </source>
</evidence>
<feature type="domain" description="CENP-V/GFA" evidence="5">
    <location>
        <begin position="2"/>
        <end position="118"/>
    </location>
</feature>
<evidence type="ECO:0000256" key="2">
    <source>
        <dbReference type="ARBA" id="ARBA00022723"/>
    </source>
</evidence>
<dbReference type="PANTHER" id="PTHR33337">
    <property type="entry name" value="GFA DOMAIN-CONTAINING PROTEIN"/>
    <property type="match status" value="1"/>
</dbReference>